<evidence type="ECO:0000313" key="2">
    <source>
        <dbReference type="Proteomes" id="UP000580568"/>
    </source>
</evidence>
<dbReference type="SUPFAM" id="SSF55608">
    <property type="entry name" value="Homing endonucleases"/>
    <property type="match status" value="1"/>
</dbReference>
<accession>A0A6V8SHP3</accession>
<dbReference type="EMBL" id="BLZR01000001">
    <property type="protein sequence ID" value="GFP74403.1"/>
    <property type="molecule type" value="Genomic_DNA"/>
</dbReference>
<keyword evidence="2" id="KW-1185">Reference proteome</keyword>
<dbReference type="Proteomes" id="UP000580568">
    <property type="component" value="Unassembled WGS sequence"/>
</dbReference>
<reference evidence="1 2" key="1">
    <citation type="submission" date="2020-07" db="EMBL/GenBank/DDBJ databases">
        <title>A new beta-1,3-glucan-decomposing anaerobic bacterium isolated from anoxic soil subjected to biological soil disinfestation.</title>
        <authorList>
            <person name="Ueki A."/>
            <person name="Tonouchi A."/>
        </authorList>
    </citation>
    <scope>NUCLEOTIDE SEQUENCE [LARGE SCALE GENOMIC DNA]</scope>
    <source>
        <strain evidence="1 2">TW1</strain>
    </source>
</reference>
<gene>
    <name evidence="1" type="ORF">bsdtw1_00453</name>
</gene>
<evidence type="ECO:0008006" key="3">
    <source>
        <dbReference type="Google" id="ProtNLM"/>
    </source>
</evidence>
<sequence>MLTNEEKAYIAGIIDGEGSIMLTKFHSNEFHAPCVSIASTTLELLQWIKDKTNTGVIRRKKNYDTERHKDCFSYTLRYNDAINFLEMISPYLVIESKKRRALMILNEYKSLTPRNGRYSEELLEKKREFYERFIALK</sequence>
<dbReference type="InterPro" id="IPR027434">
    <property type="entry name" value="Homing_endonucl"/>
</dbReference>
<name>A0A6V8SHP3_9CLOT</name>
<comment type="caution">
    <text evidence="1">The sequence shown here is derived from an EMBL/GenBank/DDBJ whole genome shotgun (WGS) entry which is preliminary data.</text>
</comment>
<evidence type="ECO:0000313" key="1">
    <source>
        <dbReference type="EMBL" id="GFP74403.1"/>
    </source>
</evidence>
<organism evidence="1 2">
    <name type="scientific">Clostridium fungisolvens</name>
    <dbReference type="NCBI Taxonomy" id="1604897"/>
    <lineage>
        <taxon>Bacteria</taxon>
        <taxon>Bacillati</taxon>
        <taxon>Bacillota</taxon>
        <taxon>Clostridia</taxon>
        <taxon>Eubacteriales</taxon>
        <taxon>Clostridiaceae</taxon>
        <taxon>Clostridium</taxon>
    </lineage>
</organism>
<proteinExistence type="predicted"/>
<protein>
    <recommendedName>
        <fullName evidence="3">Homing endonuclease LAGLIDADG domain-containing protein</fullName>
    </recommendedName>
</protein>
<dbReference type="AlphaFoldDB" id="A0A6V8SHP3"/>
<dbReference type="Gene3D" id="3.10.28.10">
    <property type="entry name" value="Homing endonucleases"/>
    <property type="match status" value="1"/>
</dbReference>